<dbReference type="OrthoDB" id="9770183at2"/>
<dbReference type="KEGG" id="pbs:Plabr_3335"/>
<dbReference type="Gene3D" id="3.40.710.10">
    <property type="entry name" value="DD-peptidase/beta-lactamase superfamily"/>
    <property type="match status" value="1"/>
</dbReference>
<dbReference type="Pfam" id="PF00144">
    <property type="entry name" value="Beta-lactamase"/>
    <property type="match status" value="1"/>
</dbReference>
<evidence type="ECO:0000259" key="1">
    <source>
        <dbReference type="Pfam" id="PF00144"/>
    </source>
</evidence>
<feature type="domain" description="Beta-lactamase-related" evidence="1">
    <location>
        <begin position="16"/>
        <end position="348"/>
    </location>
</feature>
<dbReference type="SUPFAM" id="SSF56601">
    <property type="entry name" value="beta-lactamase/transpeptidase-like"/>
    <property type="match status" value="1"/>
</dbReference>
<dbReference type="PANTHER" id="PTHR43283">
    <property type="entry name" value="BETA-LACTAMASE-RELATED"/>
    <property type="match status" value="1"/>
</dbReference>
<dbReference type="eggNOG" id="COG1680">
    <property type="taxonomic scope" value="Bacteria"/>
</dbReference>
<protein>
    <submittedName>
        <fullName evidence="2">Beta-lactamase</fullName>
    </submittedName>
</protein>
<dbReference type="PANTHER" id="PTHR43283:SF3">
    <property type="entry name" value="BETA-LACTAMASE FAMILY PROTEIN (AFU_ORTHOLOGUE AFUA_5G07500)"/>
    <property type="match status" value="1"/>
</dbReference>
<accession>F0SL49</accession>
<dbReference type="RefSeq" id="WP_013629652.1">
    <property type="nucleotide sequence ID" value="NC_015174.1"/>
</dbReference>
<evidence type="ECO:0000313" key="2">
    <source>
        <dbReference type="EMBL" id="ADY60932.1"/>
    </source>
</evidence>
<dbReference type="InterPro" id="IPR001466">
    <property type="entry name" value="Beta-lactam-related"/>
</dbReference>
<dbReference type="STRING" id="756272.Plabr_3335"/>
<dbReference type="AlphaFoldDB" id="F0SL49"/>
<dbReference type="Proteomes" id="UP000006860">
    <property type="component" value="Chromosome"/>
</dbReference>
<dbReference type="InterPro" id="IPR012338">
    <property type="entry name" value="Beta-lactam/transpept-like"/>
</dbReference>
<gene>
    <name evidence="2" type="ordered locus">Plabr_3335</name>
</gene>
<sequence>MQFPRLNEAVNRGIERRLHLGVQVSISTSRNEFDLAFGQAAPDQPLQPEDSMFWLSAAKPITATVILQLHQEGRLSIDDLLADYYSRWAAGDARREEVTLRHLLTHSSPLQEANTGWPRADRETVLSRILEMPLKDDWEPGKRAAYLPAATWFLLGDIIEQTTNQQFAEVVEQRVLSPLGMSQSGCMRKEGTAPPQLYDRARGELQTSVYQERLNADYPSPGSSFRGPARELRLFYDALRDDYLGQGPGLLQPEMVRRMAERHRLGLFDETLQHRVDYGLGVIVDSKQYGSETVPYGFGEQSSEETFGHGGSQCAIGYADPIRERSVAIVANGRAGEGQHQRRFRELLAAMEEDLAELEG</sequence>
<dbReference type="HOGENOM" id="CLU_035614_3_0_0"/>
<name>F0SL49_RUBBR</name>
<reference evidence="3" key="1">
    <citation type="submission" date="2011-02" db="EMBL/GenBank/DDBJ databases">
        <title>The complete genome of Planctomyces brasiliensis DSM 5305.</title>
        <authorList>
            <person name="Lucas S."/>
            <person name="Copeland A."/>
            <person name="Lapidus A."/>
            <person name="Bruce D."/>
            <person name="Goodwin L."/>
            <person name="Pitluck S."/>
            <person name="Kyrpides N."/>
            <person name="Mavromatis K."/>
            <person name="Pagani I."/>
            <person name="Ivanova N."/>
            <person name="Ovchinnikova G."/>
            <person name="Lu M."/>
            <person name="Detter J.C."/>
            <person name="Han C."/>
            <person name="Land M."/>
            <person name="Hauser L."/>
            <person name="Markowitz V."/>
            <person name="Cheng J.-F."/>
            <person name="Hugenholtz P."/>
            <person name="Woyke T."/>
            <person name="Wu D."/>
            <person name="Tindall B."/>
            <person name="Pomrenke H.G."/>
            <person name="Brambilla E."/>
            <person name="Klenk H.-P."/>
            <person name="Eisen J.A."/>
        </authorList>
    </citation>
    <scope>NUCLEOTIDE SEQUENCE [LARGE SCALE GENOMIC DNA]</scope>
    <source>
        <strain evidence="3">ATCC 49424 / DSM 5305 / JCM 21570 / NBRC 103401 / IFAM 1448</strain>
    </source>
</reference>
<dbReference type="EMBL" id="CP002546">
    <property type="protein sequence ID" value="ADY60932.1"/>
    <property type="molecule type" value="Genomic_DNA"/>
</dbReference>
<evidence type="ECO:0000313" key="3">
    <source>
        <dbReference type="Proteomes" id="UP000006860"/>
    </source>
</evidence>
<keyword evidence="3" id="KW-1185">Reference proteome</keyword>
<dbReference type="InterPro" id="IPR050789">
    <property type="entry name" value="Diverse_Enzym_Activities"/>
</dbReference>
<organism evidence="2 3">
    <name type="scientific">Rubinisphaera brasiliensis (strain ATCC 49424 / DSM 5305 / JCM 21570 / IAM 15109 / NBRC 103401 / IFAM 1448)</name>
    <name type="common">Planctomyces brasiliensis</name>
    <dbReference type="NCBI Taxonomy" id="756272"/>
    <lineage>
        <taxon>Bacteria</taxon>
        <taxon>Pseudomonadati</taxon>
        <taxon>Planctomycetota</taxon>
        <taxon>Planctomycetia</taxon>
        <taxon>Planctomycetales</taxon>
        <taxon>Planctomycetaceae</taxon>
        <taxon>Rubinisphaera</taxon>
    </lineage>
</organism>
<proteinExistence type="predicted"/>